<protein>
    <recommendedName>
        <fullName evidence="3">Terpene synthase</fullName>
    </recommendedName>
</protein>
<gene>
    <name evidence="1" type="ORF">BSTOLATCC_MIC38710</name>
</gene>
<evidence type="ECO:0000313" key="1">
    <source>
        <dbReference type="EMBL" id="CAG9325456.1"/>
    </source>
</evidence>
<dbReference type="EMBL" id="CAJZBQ010000038">
    <property type="protein sequence ID" value="CAG9325456.1"/>
    <property type="molecule type" value="Genomic_DNA"/>
</dbReference>
<sequence length="332" mass="39467">MEYQDYNLSNTLNDLRQVDFSKYDQREQLYHFELLSIIENTSNASTISNIFMELTYLLARYLGPNYEYTEVSPFLTDNSSPITYYITSIRYAYAMHLCRCLDISINVSKDMLESTENLQGIIQKDLLFLLDNQKLNYEDTNELIDQGSSSLYIFADYLRKAIPHIKSLNLQEIDKNFFLAVSIYFGFYRKDHDTLWMQVSGVMPKLLEKYCEDYKSDGYLDMIGPEIYTFFKFNEQMQRKYLRDINMWIMANYSHRLEQFNESFSEVKDTIDREEFSIARKNECENALKEAVNIYSAFIYHNWPASAINIKLAEKIIIMYKWASFKLMELKD</sequence>
<accession>A0AAU9JUQ9</accession>
<reference evidence="1" key="1">
    <citation type="submission" date="2021-09" db="EMBL/GenBank/DDBJ databases">
        <authorList>
            <consortium name="AG Swart"/>
            <person name="Singh M."/>
            <person name="Singh A."/>
            <person name="Seah K."/>
            <person name="Emmerich C."/>
        </authorList>
    </citation>
    <scope>NUCLEOTIDE SEQUENCE</scope>
    <source>
        <strain evidence="1">ATCC30299</strain>
    </source>
</reference>
<comment type="caution">
    <text evidence="1">The sequence shown here is derived from an EMBL/GenBank/DDBJ whole genome shotgun (WGS) entry which is preliminary data.</text>
</comment>
<dbReference type="AlphaFoldDB" id="A0AAU9JUQ9"/>
<organism evidence="1 2">
    <name type="scientific">Blepharisma stoltei</name>
    <dbReference type="NCBI Taxonomy" id="1481888"/>
    <lineage>
        <taxon>Eukaryota</taxon>
        <taxon>Sar</taxon>
        <taxon>Alveolata</taxon>
        <taxon>Ciliophora</taxon>
        <taxon>Postciliodesmatophora</taxon>
        <taxon>Heterotrichea</taxon>
        <taxon>Heterotrichida</taxon>
        <taxon>Blepharismidae</taxon>
        <taxon>Blepharisma</taxon>
    </lineage>
</organism>
<evidence type="ECO:0000313" key="2">
    <source>
        <dbReference type="Proteomes" id="UP001162131"/>
    </source>
</evidence>
<dbReference type="Proteomes" id="UP001162131">
    <property type="component" value="Unassembled WGS sequence"/>
</dbReference>
<keyword evidence="2" id="KW-1185">Reference proteome</keyword>
<name>A0AAU9JUQ9_9CILI</name>
<proteinExistence type="predicted"/>
<evidence type="ECO:0008006" key="3">
    <source>
        <dbReference type="Google" id="ProtNLM"/>
    </source>
</evidence>